<feature type="transmembrane region" description="Helical" evidence="1">
    <location>
        <begin position="295"/>
        <end position="320"/>
    </location>
</feature>
<dbReference type="AlphaFoldDB" id="A0A7J6T805"/>
<organism evidence="2 3">
    <name type="scientific">Perkinsus olseni</name>
    <name type="common">Perkinsus atlanticus</name>
    <dbReference type="NCBI Taxonomy" id="32597"/>
    <lineage>
        <taxon>Eukaryota</taxon>
        <taxon>Sar</taxon>
        <taxon>Alveolata</taxon>
        <taxon>Perkinsozoa</taxon>
        <taxon>Perkinsea</taxon>
        <taxon>Perkinsida</taxon>
        <taxon>Perkinsidae</taxon>
        <taxon>Perkinsus</taxon>
    </lineage>
</organism>
<accession>A0A7J6T805</accession>
<evidence type="ECO:0000313" key="3">
    <source>
        <dbReference type="Proteomes" id="UP000553632"/>
    </source>
</evidence>
<reference evidence="2 3" key="1">
    <citation type="submission" date="2020-04" db="EMBL/GenBank/DDBJ databases">
        <title>Perkinsus olseni comparative genomics.</title>
        <authorList>
            <person name="Bogema D.R."/>
        </authorList>
    </citation>
    <scope>NUCLEOTIDE SEQUENCE [LARGE SCALE GENOMIC DNA]</scope>
    <source>
        <strain evidence="2 3">ATCC PRA-207</strain>
    </source>
</reference>
<dbReference type="EMBL" id="JABANO010012999">
    <property type="protein sequence ID" value="KAF4740872.1"/>
    <property type="molecule type" value="Genomic_DNA"/>
</dbReference>
<dbReference type="Proteomes" id="UP000553632">
    <property type="component" value="Unassembled WGS sequence"/>
</dbReference>
<name>A0A7J6T805_PEROL</name>
<keyword evidence="1" id="KW-0472">Membrane</keyword>
<comment type="caution">
    <text evidence="2">The sequence shown here is derived from an EMBL/GenBank/DDBJ whole genome shotgun (WGS) entry which is preliminary data.</text>
</comment>
<feature type="transmembrane region" description="Helical" evidence="1">
    <location>
        <begin position="113"/>
        <end position="135"/>
    </location>
</feature>
<gene>
    <name evidence="2" type="ORF">FOZ63_032335</name>
</gene>
<dbReference type="OMA" id="IACSRIT"/>
<keyword evidence="1" id="KW-0812">Transmembrane</keyword>
<evidence type="ECO:0000256" key="1">
    <source>
        <dbReference type="SAM" id="Phobius"/>
    </source>
</evidence>
<keyword evidence="1" id="KW-1133">Transmembrane helix</keyword>
<feature type="transmembrane region" description="Helical" evidence="1">
    <location>
        <begin position="142"/>
        <end position="169"/>
    </location>
</feature>
<dbReference type="PRINTS" id="PR00259">
    <property type="entry name" value="TMFOUR"/>
</dbReference>
<evidence type="ECO:0000313" key="2">
    <source>
        <dbReference type="EMBL" id="KAF4740872.1"/>
    </source>
</evidence>
<proteinExistence type="predicted"/>
<protein>
    <submittedName>
        <fullName evidence="2">Uncharacterized protein</fullName>
    </submittedName>
</protein>
<keyword evidence="3" id="KW-1185">Reference proteome</keyword>
<feature type="transmembrane region" description="Helical" evidence="1">
    <location>
        <begin position="78"/>
        <end position="101"/>
    </location>
</feature>
<sequence>MFVCIANCVLICGKKDRKRHGGSPQGLAYAQPVNGGGVQVVKVLYNLPVIPVDALQLFDKSTFVYHLMADCCTATSKLLNYLVLFVVFLVGVLVIVVSALVLASNFRTLVRDWWLWVAVAAGIVIIIVSLLGCSATKKQNRLFLSVFLIVLGIVFALLCVAAIASSIYIGNVNSIARMNFAQLNSLSRSDQQAYEFIRDSYGDIYHDNKCRGGQCQFPAGQVLACSTITCEASSDVAKTLNEWLRDGITATGITSGAFSTCVAQAHNDTSFRAGNTGASAWCGSSTRVINLVERWSLGFLIGLWVITAFVFVVCLANCVLICGKKSQQGVVVAKPVQGSTGQAYYTQPAAGVQVVTKV</sequence>